<proteinExistence type="inferred from homology"/>
<dbReference type="InterPro" id="IPR001387">
    <property type="entry name" value="Cro/C1-type_HTH"/>
</dbReference>
<accession>A0A1I3HYU2</accession>
<evidence type="ECO:0000256" key="2">
    <source>
        <dbReference type="ARBA" id="ARBA00023125"/>
    </source>
</evidence>
<dbReference type="InterPro" id="IPR050807">
    <property type="entry name" value="TransReg_Diox_bact_type"/>
</dbReference>
<dbReference type="GO" id="GO:0005829">
    <property type="term" value="C:cytosol"/>
    <property type="evidence" value="ECO:0007669"/>
    <property type="project" value="TreeGrafter"/>
</dbReference>
<dbReference type="GO" id="GO:0003700">
    <property type="term" value="F:DNA-binding transcription factor activity"/>
    <property type="evidence" value="ECO:0007669"/>
    <property type="project" value="TreeGrafter"/>
</dbReference>
<dbReference type="Gene3D" id="1.10.260.40">
    <property type="entry name" value="lambda repressor-like DNA-binding domains"/>
    <property type="match status" value="1"/>
</dbReference>
<organism evidence="4 5">
    <name type="scientific">Albimonas pacifica</name>
    <dbReference type="NCBI Taxonomy" id="1114924"/>
    <lineage>
        <taxon>Bacteria</taxon>
        <taxon>Pseudomonadati</taxon>
        <taxon>Pseudomonadota</taxon>
        <taxon>Alphaproteobacteria</taxon>
        <taxon>Rhodobacterales</taxon>
        <taxon>Paracoccaceae</taxon>
        <taxon>Albimonas</taxon>
    </lineage>
</organism>
<dbReference type="AlphaFoldDB" id="A0A1I3HYU2"/>
<dbReference type="PANTHER" id="PTHR46797:SF1">
    <property type="entry name" value="METHYLPHOSPHONATE SYNTHASE"/>
    <property type="match status" value="1"/>
</dbReference>
<evidence type="ECO:0000259" key="3">
    <source>
        <dbReference type="PROSITE" id="PS50943"/>
    </source>
</evidence>
<dbReference type="CDD" id="cd00093">
    <property type="entry name" value="HTH_XRE"/>
    <property type="match status" value="1"/>
</dbReference>
<dbReference type="PANTHER" id="PTHR46797">
    <property type="entry name" value="HTH-TYPE TRANSCRIPTIONAL REGULATOR"/>
    <property type="match status" value="1"/>
</dbReference>
<keyword evidence="5" id="KW-1185">Reference proteome</keyword>
<dbReference type="GO" id="GO:0003677">
    <property type="term" value="F:DNA binding"/>
    <property type="evidence" value="ECO:0007669"/>
    <property type="project" value="UniProtKB-KW"/>
</dbReference>
<dbReference type="SUPFAM" id="SSF47413">
    <property type="entry name" value="lambda repressor-like DNA-binding domains"/>
    <property type="match status" value="1"/>
</dbReference>
<dbReference type="Pfam" id="PF09856">
    <property type="entry name" value="ScfRs"/>
    <property type="match status" value="1"/>
</dbReference>
<sequence length="487" mass="52754">MPSTMIGLRIRERRRAAGIRQAELAEAMGISASYLNLIEREKRRASPELVSRAARALGVPAAELDGAMERRLADRLSEIAAEPEFADLRLDPDDARDLLGRHPDWGRALTRAWSARREAARLVEALSDRLTHDPVLSDHLHRMLTHVAALRSTSEILEDVDDIDDAQRRRFHEILLSESTRASEVAEGLARFFDEAHSEAPSTPVEDVEDAFLEAGNRFETLEIPQEEAPADMHPEAIYGALRAALPGGGASVAPPEAPPVIRRRALSTAVARRRFAEAIAAEIEARPRLHDGAPRRRAEAAFEQYAADALMMPRSPFEAAGAALGWDLDALAASFGVDFDAAARRLTSLARPGGPAPRAAYARINAAGVTLQRRLAAEITLPRHGAACPLWALYGALSSPGRTLRQLAEFPAGERAVFVARAEPADPPAWGRPAVHLASVLVLPGEASAATVYAPRPREAPEPVGPNCRVCARVDCRHRAEDPVVG</sequence>
<evidence type="ECO:0000313" key="5">
    <source>
        <dbReference type="Proteomes" id="UP000199377"/>
    </source>
</evidence>
<dbReference type="Pfam" id="PF06114">
    <property type="entry name" value="Peptidase_M78"/>
    <property type="match status" value="1"/>
</dbReference>
<name>A0A1I3HYU2_9RHOB</name>
<dbReference type="STRING" id="1114924.SAMN05216258_106244"/>
<dbReference type="InterPro" id="IPR018653">
    <property type="entry name" value="ScfR_C"/>
</dbReference>
<comment type="similarity">
    <text evidence="1">Belongs to the short-chain fatty acyl-CoA assimilation regulator (ScfR) family.</text>
</comment>
<dbReference type="Pfam" id="PF01381">
    <property type="entry name" value="HTH_3"/>
    <property type="match status" value="1"/>
</dbReference>
<dbReference type="EMBL" id="FOQH01000006">
    <property type="protein sequence ID" value="SFI40812.1"/>
    <property type="molecule type" value="Genomic_DNA"/>
</dbReference>
<dbReference type="OrthoDB" id="7790108at2"/>
<dbReference type="InterPro" id="IPR010359">
    <property type="entry name" value="IrrE_HExxH"/>
</dbReference>
<protein>
    <recommendedName>
        <fullName evidence="3">HTH cro/C1-type domain-containing protein</fullName>
    </recommendedName>
</protein>
<evidence type="ECO:0000256" key="1">
    <source>
        <dbReference type="ARBA" id="ARBA00007227"/>
    </source>
</evidence>
<dbReference type="PROSITE" id="PS50943">
    <property type="entry name" value="HTH_CROC1"/>
    <property type="match status" value="1"/>
</dbReference>
<dbReference type="RefSeq" id="WP_092860642.1">
    <property type="nucleotide sequence ID" value="NZ_FOQH01000006.1"/>
</dbReference>
<keyword evidence="2" id="KW-0238">DNA-binding</keyword>
<gene>
    <name evidence="4" type="ORF">SAMN05216258_106244</name>
</gene>
<dbReference type="SMART" id="SM00530">
    <property type="entry name" value="HTH_XRE"/>
    <property type="match status" value="1"/>
</dbReference>
<feature type="domain" description="HTH cro/C1-type" evidence="3">
    <location>
        <begin position="10"/>
        <end position="64"/>
    </location>
</feature>
<evidence type="ECO:0000313" key="4">
    <source>
        <dbReference type="EMBL" id="SFI40812.1"/>
    </source>
</evidence>
<dbReference type="Proteomes" id="UP000199377">
    <property type="component" value="Unassembled WGS sequence"/>
</dbReference>
<reference evidence="4 5" key="1">
    <citation type="submission" date="2016-10" db="EMBL/GenBank/DDBJ databases">
        <authorList>
            <person name="de Groot N.N."/>
        </authorList>
    </citation>
    <scope>NUCLEOTIDE SEQUENCE [LARGE SCALE GENOMIC DNA]</scope>
    <source>
        <strain evidence="4 5">CGMCC 1.11030</strain>
    </source>
</reference>
<dbReference type="InterPro" id="IPR010982">
    <property type="entry name" value="Lambda_DNA-bd_dom_sf"/>
</dbReference>